<evidence type="ECO:0000256" key="9">
    <source>
        <dbReference type="ARBA" id="ARBA00022984"/>
    </source>
</evidence>
<dbReference type="GO" id="GO:0030288">
    <property type="term" value="C:outer membrane-bounded periplasmic space"/>
    <property type="evidence" value="ECO:0007669"/>
    <property type="project" value="TreeGrafter"/>
</dbReference>
<keyword evidence="10 16" id="KW-1133">Transmembrane helix</keyword>
<evidence type="ECO:0000256" key="10">
    <source>
        <dbReference type="ARBA" id="ARBA00022989"/>
    </source>
</evidence>
<evidence type="ECO:0000256" key="12">
    <source>
        <dbReference type="ARBA" id="ARBA00023268"/>
    </source>
</evidence>
<dbReference type="InterPro" id="IPR050396">
    <property type="entry name" value="Glycosyltr_51/Transpeptidase"/>
</dbReference>
<evidence type="ECO:0000256" key="3">
    <source>
        <dbReference type="ARBA" id="ARBA00022670"/>
    </source>
</evidence>
<evidence type="ECO:0000256" key="4">
    <source>
        <dbReference type="ARBA" id="ARBA00022676"/>
    </source>
</evidence>
<dbReference type="GO" id="GO:0006508">
    <property type="term" value="P:proteolysis"/>
    <property type="evidence" value="ECO:0007669"/>
    <property type="project" value="UniProtKB-KW"/>
</dbReference>
<evidence type="ECO:0000256" key="6">
    <source>
        <dbReference type="ARBA" id="ARBA00022692"/>
    </source>
</evidence>
<evidence type="ECO:0000313" key="20">
    <source>
        <dbReference type="Proteomes" id="UP000269226"/>
    </source>
</evidence>
<keyword evidence="5 19" id="KW-0808">Transferase</keyword>
<evidence type="ECO:0000256" key="8">
    <source>
        <dbReference type="ARBA" id="ARBA00022960"/>
    </source>
</evidence>
<keyword evidence="8" id="KW-0133">Cell shape</keyword>
<reference evidence="19 20" key="1">
    <citation type="submission" date="2018-01" db="EMBL/GenBank/DDBJ databases">
        <title>Whole genome sequence of Melissococcus plutonius DAT561.</title>
        <authorList>
            <person name="Okumura K."/>
            <person name="Takamatsu D."/>
            <person name="Okura M."/>
        </authorList>
    </citation>
    <scope>NUCLEOTIDE SEQUENCE [LARGE SCALE GENOMIC DNA]</scope>
    <source>
        <strain evidence="19 20">DAT561</strain>
    </source>
</reference>
<dbReference type="EMBL" id="AP018492">
    <property type="protein sequence ID" value="BBC61113.1"/>
    <property type="molecule type" value="Genomic_DNA"/>
</dbReference>
<organism evidence="19 20">
    <name type="scientific">Melissococcus plutonius</name>
    <dbReference type="NCBI Taxonomy" id="33970"/>
    <lineage>
        <taxon>Bacteria</taxon>
        <taxon>Bacillati</taxon>
        <taxon>Bacillota</taxon>
        <taxon>Bacilli</taxon>
        <taxon>Lactobacillales</taxon>
        <taxon>Enterococcaceae</taxon>
        <taxon>Melissococcus</taxon>
    </lineage>
</organism>
<evidence type="ECO:0000256" key="14">
    <source>
        <dbReference type="ARBA" id="ARBA00034000"/>
    </source>
</evidence>
<keyword evidence="1" id="KW-1003">Cell membrane</keyword>
<protein>
    <submittedName>
        <fullName evidence="19">Multimodular transpeptidase-transglycosylase</fullName>
        <ecNumber evidence="19">2.4.1.129</ecNumber>
    </submittedName>
</protein>
<evidence type="ECO:0000256" key="16">
    <source>
        <dbReference type="SAM" id="Phobius"/>
    </source>
</evidence>
<dbReference type="GO" id="GO:0008360">
    <property type="term" value="P:regulation of cell shape"/>
    <property type="evidence" value="ECO:0007669"/>
    <property type="project" value="UniProtKB-KW"/>
</dbReference>
<keyword evidence="3" id="KW-0645">Protease</keyword>
<name>A0A2Z5Y300_9ENTE</name>
<sequence length="765" mass="85912">MKNQTPRPQHFHKKTNENEGSFIFHVFIRVLHSLFVFAVILIILGSALGMGIGVGYFAYLVKDTHLPTKTEIRKELNNVSEVSRMNYSDGSMIAMIQSDIVRTKVKSNQISPLIKKAVISTEDKYFYKHKGVVPKAVIRALISESTSGSSSGGSTLTQQLVKQQILSNETTFKRKANEILLATQVEKYLSKDEILTTYLNVSPFGRNNRGDNIAGIEEAAQGLFGKSADHLSLPQAAFIAGLPQSPITYTPYTNTGQLKNNLTLGIKRKDFVLFNMYKEKFITKKEYLSAKKYDLRKDFLPTEQSTTEKRGFLYYTVLDEATKLIMQKNLEKNKLKINDLDTVTKNQYEEQAYKEIETQGYTIQSTIDPTIHNAMQNAVFAYGSSLDTSMTPVETGNVLMDNATGKIYGFVAGRDYSVNQNNHAFNSKRQIGSTIKPLSVYAPAIDQGLIGSESRLANYPITYKDGKPLENAGNKGTNTFDTVRTALNYSYNIPVYNLNEAMKKEMNNNQFAYDHYLSKMNYPEDEKWGYESAPLGTVETNVVTQTNGFQTLANGGKYQEAYLIDKILDRNGHPVYEHHDTSMQVYSPATASIMNDLLRSVIDSKITTPFKPAITSLNSDLDKIDWTGKTGTTNDYRDAWLIISSPTFTLGTWTGHDDNTPLSPNSGNNTGVYVANLVNAIYNANPNLFDTKKRFTLTKDVIKAKVSDLTGEKPGKFTYKGKNYTIQGPTKDSYYTKKSIPNSQYKFGYGGTDDNYKDYWNKHMK</sequence>
<gene>
    <name evidence="19" type="ORF">DAT561_1001</name>
</gene>
<dbReference type="Pfam" id="PF00912">
    <property type="entry name" value="Transgly"/>
    <property type="match status" value="1"/>
</dbReference>
<feature type="domain" description="Penicillin-binding protein transpeptidase" evidence="17">
    <location>
        <begin position="398"/>
        <end position="635"/>
    </location>
</feature>
<evidence type="ECO:0000256" key="11">
    <source>
        <dbReference type="ARBA" id="ARBA00023136"/>
    </source>
</evidence>
<evidence type="ECO:0000256" key="13">
    <source>
        <dbReference type="ARBA" id="ARBA00023316"/>
    </source>
</evidence>
<feature type="domain" description="Glycosyl transferase family 51" evidence="18">
    <location>
        <begin position="90"/>
        <end position="268"/>
    </location>
</feature>
<dbReference type="GO" id="GO:0071555">
    <property type="term" value="P:cell wall organization"/>
    <property type="evidence" value="ECO:0007669"/>
    <property type="project" value="UniProtKB-KW"/>
</dbReference>
<dbReference type="Gene3D" id="1.10.3810.10">
    <property type="entry name" value="Biosynthetic peptidoglycan transglycosylase-like"/>
    <property type="match status" value="1"/>
</dbReference>
<keyword evidence="13" id="KW-0961">Cell wall biogenesis/degradation</keyword>
<comment type="catalytic activity">
    <reaction evidence="15">
        <text>[GlcNAc-(1-&gt;4)-Mur2Ac(oyl-L-Ala-gamma-D-Glu-L-Lys-D-Ala-D-Ala)](n)-di-trans,octa-cis-undecaprenyl diphosphate + beta-D-GlcNAc-(1-&gt;4)-Mur2Ac(oyl-L-Ala-gamma-D-Glu-L-Lys-D-Ala-D-Ala)-di-trans,octa-cis-undecaprenyl diphosphate = [GlcNAc-(1-&gt;4)-Mur2Ac(oyl-L-Ala-gamma-D-Glu-L-Lys-D-Ala-D-Ala)](n+1)-di-trans,octa-cis-undecaprenyl diphosphate + di-trans,octa-cis-undecaprenyl diphosphate + H(+)</text>
        <dbReference type="Rhea" id="RHEA:23708"/>
        <dbReference type="Rhea" id="RHEA-COMP:9602"/>
        <dbReference type="Rhea" id="RHEA-COMP:9603"/>
        <dbReference type="ChEBI" id="CHEBI:15378"/>
        <dbReference type="ChEBI" id="CHEBI:58405"/>
        <dbReference type="ChEBI" id="CHEBI:60033"/>
        <dbReference type="ChEBI" id="CHEBI:78435"/>
        <dbReference type="EC" id="2.4.99.28"/>
    </reaction>
</comment>
<dbReference type="GO" id="GO:0008658">
    <property type="term" value="F:penicillin binding"/>
    <property type="evidence" value="ECO:0007669"/>
    <property type="project" value="InterPro"/>
</dbReference>
<keyword evidence="7" id="KW-0378">Hydrolase</keyword>
<evidence type="ECO:0000256" key="5">
    <source>
        <dbReference type="ARBA" id="ARBA00022679"/>
    </source>
</evidence>
<keyword evidence="2" id="KW-0121">Carboxypeptidase</keyword>
<dbReference type="GO" id="GO:0009002">
    <property type="term" value="F:serine-type D-Ala-D-Ala carboxypeptidase activity"/>
    <property type="evidence" value="ECO:0007669"/>
    <property type="project" value="UniProtKB-EC"/>
</dbReference>
<dbReference type="InterPro" id="IPR036950">
    <property type="entry name" value="PBP_transglycosylase"/>
</dbReference>
<dbReference type="SUPFAM" id="SSF56601">
    <property type="entry name" value="beta-lactamase/transpeptidase-like"/>
    <property type="match status" value="1"/>
</dbReference>
<dbReference type="Gene3D" id="3.40.50.12800">
    <property type="match status" value="1"/>
</dbReference>
<dbReference type="AlphaFoldDB" id="A0A2Z5Y300"/>
<dbReference type="EC" id="2.4.1.129" evidence="19"/>
<evidence type="ECO:0000313" key="19">
    <source>
        <dbReference type="EMBL" id="BBC61113.1"/>
    </source>
</evidence>
<feature type="transmembrane region" description="Helical" evidence="16">
    <location>
        <begin position="34"/>
        <end position="59"/>
    </location>
</feature>
<comment type="catalytic activity">
    <reaction evidence="14">
        <text>Preferential cleavage: (Ac)2-L-Lys-D-Ala-|-D-Ala. Also transpeptidation of peptidyl-alanyl moieties that are N-acyl substituents of D-alanine.</text>
        <dbReference type="EC" id="3.4.16.4"/>
    </reaction>
</comment>
<evidence type="ECO:0000256" key="1">
    <source>
        <dbReference type="ARBA" id="ARBA00022475"/>
    </source>
</evidence>
<dbReference type="PANTHER" id="PTHR32282">
    <property type="entry name" value="BINDING PROTEIN TRANSPEPTIDASE, PUTATIVE-RELATED"/>
    <property type="match status" value="1"/>
</dbReference>
<keyword evidence="11 16" id="KW-0472">Membrane</keyword>
<keyword evidence="12" id="KW-0511">Multifunctional enzyme</keyword>
<dbReference type="Proteomes" id="UP000269226">
    <property type="component" value="Chromosome"/>
</dbReference>
<accession>A0A2Z5Y300</accession>
<evidence type="ECO:0000256" key="7">
    <source>
        <dbReference type="ARBA" id="ARBA00022801"/>
    </source>
</evidence>
<dbReference type="InterPro" id="IPR001264">
    <property type="entry name" value="Glyco_trans_51"/>
</dbReference>
<dbReference type="SUPFAM" id="SSF53955">
    <property type="entry name" value="Lysozyme-like"/>
    <property type="match status" value="1"/>
</dbReference>
<dbReference type="Gene3D" id="3.40.710.10">
    <property type="entry name" value="DD-peptidase/beta-lactamase superfamily"/>
    <property type="match status" value="1"/>
</dbReference>
<evidence type="ECO:0000256" key="15">
    <source>
        <dbReference type="ARBA" id="ARBA00049902"/>
    </source>
</evidence>
<dbReference type="GO" id="GO:0008955">
    <property type="term" value="F:peptidoglycan glycosyltransferase activity"/>
    <property type="evidence" value="ECO:0007669"/>
    <property type="project" value="UniProtKB-EC"/>
</dbReference>
<dbReference type="InterPro" id="IPR023346">
    <property type="entry name" value="Lysozyme-like_dom_sf"/>
</dbReference>
<dbReference type="InterPro" id="IPR001460">
    <property type="entry name" value="PCN-bd_Tpept"/>
</dbReference>
<dbReference type="GO" id="GO:0009252">
    <property type="term" value="P:peptidoglycan biosynthetic process"/>
    <property type="evidence" value="ECO:0007669"/>
    <property type="project" value="UniProtKB-KW"/>
</dbReference>
<evidence type="ECO:0000256" key="2">
    <source>
        <dbReference type="ARBA" id="ARBA00022645"/>
    </source>
</evidence>
<evidence type="ECO:0000259" key="17">
    <source>
        <dbReference type="Pfam" id="PF00905"/>
    </source>
</evidence>
<keyword evidence="6 16" id="KW-0812">Transmembrane</keyword>
<dbReference type="InterPro" id="IPR012338">
    <property type="entry name" value="Beta-lactam/transpept-like"/>
</dbReference>
<evidence type="ECO:0000259" key="18">
    <source>
        <dbReference type="Pfam" id="PF00912"/>
    </source>
</evidence>
<keyword evidence="9" id="KW-0573">Peptidoglycan synthesis</keyword>
<dbReference type="PANTHER" id="PTHR32282:SF32">
    <property type="entry name" value="PENICILLIN-BINDING PROTEIN 2A"/>
    <property type="match status" value="1"/>
</dbReference>
<keyword evidence="4 19" id="KW-0328">Glycosyltransferase</keyword>
<proteinExistence type="predicted"/>
<dbReference type="Pfam" id="PF00905">
    <property type="entry name" value="Transpeptidase"/>
    <property type="match status" value="1"/>
</dbReference>